<accession>A0A0E9XJE5</accession>
<name>A0A0E9XJE5_ANGAN</name>
<protein>
    <submittedName>
        <fullName evidence="1">Uncharacterized protein</fullName>
    </submittedName>
</protein>
<reference evidence="1" key="2">
    <citation type="journal article" date="2015" name="Fish Shellfish Immunol.">
        <title>Early steps in the European eel (Anguilla anguilla)-Vibrio vulnificus interaction in the gills: Role of the RtxA13 toxin.</title>
        <authorList>
            <person name="Callol A."/>
            <person name="Pajuelo D."/>
            <person name="Ebbesson L."/>
            <person name="Teles M."/>
            <person name="MacKenzie S."/>
            <person name="Amaro C."/>
        </authorList>
    </citation>
    <scope>NUCLEOTIDE SEQUENCE</scope>
</reference>
<dbReference type="AlphaFoldDB" id="A0A0E9XJE5"/>
<organism evidence="1">
    <name type="scientific">Anguilla anguilla</name>
    <name type="common">European freshwater eel</name>
    <name type="synonym">Muraena anguilla</name>
    <dbReference type="NCBI Taxonomy" id="7936"/>
    <lineage>
        <taxon>Eukaryota</taxon>
        <taxon>Metazoa</taxon>
        <taxon>Chordata</taxon>
        <taxon>Craniata</taxon>
        <taxon>Vertebrata</taxon>
        <taxon>Euteleostomi</taxon>
        <taxon>Actinopterygii</taxon>
        <taxon>Neopterygii</taxon>
        <taxon>Teleostei</taxon>
        <taxon>Anguilliformes</taxon>
        <taxon>Anguillidae</taxon>
        <taxon>Anguilla</taxon>
    </lineage>
</organism>
<proteinExistence type="predicted"/>
<sequence length="54" mass="6293">MDNGFLLRDLMDSLLVPSPSTVWLTSVRYRDLTHSHRKLPTMYVTLSRISKRTS</sequence>
<dbReference type="EMBL" id="GBXM01006774">
    <property type="protein sequence ID" value="JAI01804.1"/>
    <property type="molecule type" value="Transcribed_RNA"/>
</dbReference>
<reference evidence="1" key="1">
    <citation type="submission" date="2014-11" db="EMBL/GenBank/DDBJ databases">
        <authorList>
            <person name="Amaro Gonzalez C."/>
        </authorList>
    </citation>
    <scope>NUCLEOTIDE SEQUENCE</scope>
</reference>
<evidence type="ECO:0000313" key="1">
    <source>
        <dbReference type="EMBL" id="JAI01804.1"/>
    </source>
</evidence>